<name>T0RV44_SAPDV</name>
<evidence type="ECO:0000313" key="2">
    <source>
        <dbReference type="EMBL" id="EQC36378.1"/>
    </source>
</evidence>
<dbReference type="VEuPathDB" id="FungiDB:SDRG_06482"/>
<accession>T0RV44</accession>
<feature type="region of interest" description="Disordered" evidence="1">
    <location>
        <begin position="164"/>
        <end position="233"/>
    </location>
</feature>
<feature type="compositionally biased region" description="Acidic residues" evidence="1">
    <location>
        <begin position="56"/>
        <end position="66"/>
    </location>
</feature>
<feature type="region of interest" description="Disordered" evidence="1">
    <location>
        <begin position="535"/>
        <end position="570"/>
    </location>
</feature>
<evidence type="ECO:0000313" key="3">
    <source>
        <dbReference type="Proteomes" id="UP000030762"/>
    </source>
</evidence>
<protein>
    <submittedName>
        <fullName evidence="2">Uncharacterized protein</fullName>
    </submittedName>
</protein>
<keyword evidence="3" id="KW-1185">Reference proteome</keyword>
<dbReference type="InParanoid" id="T0RV44"/>
<dbReference type="EMBL" id="JH767148">
    <property type="protein sequence ID" value="EQC36378.1"/>
    <property type="molecule type" value="Genomic_DNA"/>
</dbReference>
<feature type="region of interest" description="Disordered" evidence="1">
    <location>
        <begin position="651"/>
        <end position="679"/>
    </location>
</feature>
<gene>
    <name evidence="2" type="ORF">SDRG_06482</name>
</gene>
<proteinExistence type="predicted"/>
<evidence type="ECO:0000256" key="1">
    <source>
        <dbReference type="SAM" id="MobiDB-lite"/>
    </source>
</evidence>
<feature type="compositionally biased region" description="Low complexity" evidence="1">
    <location>
        <begin position="651"/>
        <end position="669"/>
    </location>
</feature>
<feature type="compositionally biased region" description="Low complexity" evidence="1">
    <location>
        <begin position="29"/>
        <end position="53"/>
    </location>
</feature>
<dbReference type="eggNOG" id="ENOG502RSGS">
    <property type="taxonomic scope" value="Eukaryota"/>
</dbReference>
<dbReference type="Proteomes" id="UP000030762">
    <property type="component" value="Unassembled WGS sequence"/>
</dbReference>
<feature type="compositionally biased region" description="Low complexity" evidence="1">
    <location>
        <begin position="205"/>
        <end position="221"/>
    </location>
</feature>
<dbReference type="OrthoDB" id="49627at2759"/>
<feature type="region of interest" description="Disordered" evidence="1">
    <location>
        <begin position="1"/>
        <end position="66"/>
    </location>
</feature>
<feature type="compositionally biased region" description="Acidic residues" evidence="1">
    <location>
        <begin position="11"/>
        <end position="22"/>
    </location>
</feature>
<feature type="compositionally biased region" description="Basic and acidic residues" evidence="1">
    <location>
        <begin position="175"/>
        <end position="192"/>
    </location>
</feature>
<reference evidence="2 3" key="1">
    <citation type="submission" date="2012-04" db="EMBL/GenBank/DDBJ databases">
        <title>The Genome Sequence of Saprolegnia declina VS20.</title>
        <authorList>
            <consortium name="The Broad Institute Genome Sequencing Platform"/>
            <person name="Russ C."/>
            <person name="Nusbaum C."/>
            <person name="Tyler B."/>
            <person name="van West P."/>
            <person name="Dieguez-Uribeondo J."/>
            <person name="de Bruijn I."/>
            <person name="Tripathy S."/>
            <person name="Jiang R."/>
            <person name="Young S.K."/>
            <person name="Zeng Q."/>
            <person name="Gargeya S."/>
            <person name="Fitzgerald M."/>
            <person name="Haas B."/>
            <person name="Abouelleil A."/>
            <person name="Alvarado L."/>
            <person name="Arachchi H.M."/>
            <person name="Berlin A."/>
            <person name="Chapman S.B."/>
            <person name="Goldberg J."/>
            <person name="Griggs A."/>
            <person name="Gujja S."/>
            <person name="Hansen M."/>
            <person name="Howarth C."/>
            <person name="Imamovic A."/>
            <person name="Larimer J."/>
            <person name="McCowen C."/>
            <person name="Montmayeur A."/>
            <person name="Murphy C."/>
            <person name="Neiman D."/>
            <person name="Pearson M."/>
            <person name="Priest M."/>
            <person name="Roberts A."/>
            <person name="Saif S."/>
            <person name="Shea T."/>
            <person name="Sisk P."/>
            <person name="Sykes S."/>
            <person name="Wortman J."/>
            <person name="Nusbaum C."/>
            <person name="Birren B."/>
        </authorList>
    </citation>
    <scope>NUCLEOTIDE SEQUENCE [LARGE SCALE GENOMIC DNA]</scope>
    <source>
        <strain evidence="2 3">VS20</strain>
    </source>
</reference>
<feature type="region of interest" description="Disordered" evidence="1">
    <location>
        <begin position="483"/>
        <end position="516"/>
    </location>
</feature>
<dbReference type="OMA" id="NCMALPR"/>
<dbReference type="RefSeq" id="XP_008610484.1">
    <property type="nucleotide sequence ID" value="XM_008612262.1"/>
</dbReference>
<organism evidence="2 3">
    <name type="scientific">Saprolegnia diclina (strain VS20)</name>
    <dbReference type="NCBI Taxonomy" id="1156394"/>
    <lineage>
        <taxon>Eukaryota</taxon>
        <taxon>Sar</taxon>
        <taxon>Stramenopiles</taxon>
        <taxon>Oomycota</taxon>
        <taxon>Saprolegniomycetes</taxon>
        <taxon>Saprolegniales</taxon>
        <taxon>Saprolegniaceae</taxon>
        <taxon>Saprolegnia</taxon>
    </lineage>
</organism>
<sequence>MESMIARAFEFVEDSQSEDEDAGYYGFRPPAIAPAAAPDAPAPAPATGAPATDAAHDDEVDEDEDEAGFKVGDLVEVETRTWPGINKIGGAARVISVYSDGGDTFVDVRYFLGGSEKRVDVAYVQPSDMHQKRARQRYSRVFFHDEFADEYGRKRRADLDAPVEHVLHPKPKRMRKDEPPRSAPEHPRTRIFDDDDGSSSAEDNVVVPSRPRVLPPVTVTPASTRPIAKPKRAPLNEDFFITTGGSDDDERVVESPERATTWTEPSLHEHDVAKDVGQAVTSTLPVDKYGADQPVEVENDYDFGGGSWSPTTRLEEPQDVLEPRVRRQKRAKKRRYVGGYLEEADNFIQPEDNAMELPDDVRKDTGFRLGKTSKDLLHQYAVHTEQFQLVLAEFGRAKESLVASTLPPLALYDKVLELEALHALSIVREEDILDAILRKLDAKGKSIKPVENLQHDQRKELVNAYASWLRQLRDTTLQRLHREGLSVPSQLPLSSTKKRPASPSDSSSSDDDDYYNTLSAEPAIPAFIEQFHTTRPARPRASFSSVSTTRPKRLDKTKPSTKQKAKPATTPLLWDDVYHAPPHREQSALPWFFEPAPNDNGNDLDFSYDDTNDDRFDEPSVFIPRTLNSRTIPAAVLESTTWDWKALAKPTRRAAPAPSRPVAPATIAPAPKPPKRSRSRNVFEALWRHRQERSRPLIPFFPAKKSVVVPRRQPEPLPTASPPVADEPSVAPDVCVLDFVSDALPTLLVYSADALVRIEARTMTPPLTSSFFHEDAPIAGVLQRAFRTLRHRLCDLQTAEAQWLEQTTQSHVMSDEELARDEAALGAQAADCSHLLGSLAAYLAVQDARHKEKAQQLLLEELRLTTNCLPHVASLLQTTPAYYYYLELTEAASTPLLSALTSVHAHCVSLVPGKQTQQAAALFLLEMHLHVPHLLNTGADGYDALWLQLMRLHGAEFWAFFTELLPQLRKIVAATFVAEASTSIDMLLRELVWDTTVALAPLFHLVVPTIETLHHWALVGFLLSSMDALPCSPRFDAAKYNYPLDKVERYRVRVLQRLLLLSSMWAPNHLPIVAVVLSLSQLASSHPGQCSCVASSSHACNDGDCPCLRKHVACTCSMPQFCSCRFPRFLIELATDGATNLVDAIDQCSSVELMGRVIAMQLRQFAKPVQRNRFRHPILTILKPAAVTPTAKWNWSGMAAAPSKPSAAVAAPASAATAQTNASTRRQAKPLAAWLDDRATALTQCTVFLSMALSTLRSQTDAKALKRDVGYYAKEILRFCNNELEYDSLALHALWLLARGLISVAQQCLPSLVTSMSDLLADMVRRLQEELVRPKTTVDTRVVSPVVVLQANIVLTLQCFLDIVLALKQLELAPGVVEDVANCLVAMFNSGLDTVLQASLSQQVPPATTRLALDLLDALLPPKTSVPAPAPVDEFDDPEELALLAALDMDALLSTDGSTPSTVPTLTFVSLVTTHVGEHVVKQLRLSLQKLVLHAPQTPNAIAILGGVLSLAPGTSWDLLLASTTAASLRLVFPRTFSHALRRATDKAAFVAAFAQTHRRDSLFVEAWLLCLMDATASDEVVTDMTLALAPQTPLLHHVEASHRTQVWRAFAKNIATVYTPHPHLLRSVVADVSKGWLGAVLDGATASLLELCVDRPQWAALHAFQDSVMPYAVYDARVLDALERGSSKTEQVVRYVARLYDGVGALLEGCGHLARGTSLVFHVWLRELFPSASYATHSTAAESLLHGQVASIFREKPGPPTSWFGSKLPKPWIQVVDVARTFLAVQHYPTLLNWFAQTASMYRLYEGGFASAPLRTLLYNLVDPDGPLGLASFYPIESNAAPSYKREADYFARGLFQQAPALRRLVLEAFTHEIVSSRLHALVGSEDWIPLLQLLWTCSSQATTLGTAREFTCSLQLCVEHLVSHLTWPDPPVFSPLTSVLHRQLLGFALNCMALPRDETLPDTFDLSLHMLVLRGVQLHGALQMPPTPLSTQTTAAFERLQTQLTRDHGFRFRLSPPVLGSSAGSGINAFRAQGDLLIGVNALLAAAKRSSRFAHQVV</sequence>
<dbReference type="GeneID" id="19947209"/>